<evidence type="ECO:0008006" key="11">
    <source>
        <dbReference type="Google" id="ProtNLM"/>
    </source>
</evidence>
<dbReference type="GO" id="GO:0045202">
    <property type="term" value="C:synapse"/>
    <property type="evidence" value="ECO:0007669"/>
    <property type="project" value="UniProtKB-SubCell"/>
</dbReference>
<dbReference type="InterPro" id="IPR035969">
    <property type="entry name" value="Rab-GAP_TBC_sf"/>
</dbReference>
<keyword evidence="3" id="KW-0770">Synapse</keyword>
<comment type="caution">
    <text evidence="9">The sequence shown here is derived from an EMBL/GenBank/DDBJ whole genome shotgun (WGS) entry which is preliminary data.</text>
</comment>
<evidence type="ECO:0000256" key="1">
    <source>
        <dbReference type="ARBA" id="ARBA00004156"/>
    </source>
</evidence>
<dbReference type="PROSITE" id="PS51886">
    <property type="entry name" value="TLDC"/>
    <property type="match status" value="1"/>
</dbReference>
<dbReference type="PROSITE" id="PS50086">
    <property type="entry name" value="TBC_RABGAP"/>
    <property type="match status" value="1"/>
</dbReference>
<keyword evidence="10" id="KW-1185">Reference proteome</keyword>
<evidence type="ECO:0000259" key="7">
    <source>
        <dbReference type="PROSITE" id="PS50086"/>
    </source>
</evidence>
<dbReference type="GO" id="GO:0012505">
    <property type="term" value="C:endomembrane system"/>
    <property type="evidence" value="ECO:0007669"/>
    <property type="project" value="UniProtKB-SubCell"/>
</dbReference>
<sequence length="551" mass="62959">MPPQSLNEKFVSTKAIVRLCSLPQEIIPTINEVSSISKVTDIKQIKEIVRTNHWQVDHPIRKHLWQSLTNQINSDDHADMYPEYVKELFGENYFSSSLPNFVDPAYCIRYDLNDDGKRSCETILQVIRHVKPDITYCPILYPLICVFLHYMPEEEAFSCAMKLLSDRQNYISQTKSDHKASAYLVMKLCKKYAKNAYLQLEKEMKEHDDLEKMFQNWGSWIFKGLPFPYLIRVVDCFMVDKKKSLYRIVIGLLILYYKHSDKVANEDLGGLQKLLDFFQNIPTSLDKLFKVAYGIRGFSEKVVNQQLLKVQMTMKSHTNIGSRSMSADGISPSQSAYHLGVNSACQPTIRELRLDSSCRTRSVGVVALGHFKSSIITAEQMSAIWNWLPLRISMLQPEVIYSSNEHGVCLRAFYMTVGAFEPTVLVIKANNDEVFGAYCSSSWNTRNTCDSEHRRHTYFGTGETFLFTVLPEFRKYAWVGSETNSDVPHSAKLFMAASDSMINVGAGNGQGLLLDDNLLHGRTERCDTFNNDQLCSLKDFQCKVVEVVAFK</sequence>
<comment type="subcellular location">
    <subcellularLocation>
        <location evidence="1">Cytoplasmic vesicle membrane</location>
    </subcellularLocation>
    <subcellularLocation>
        <location evidence="2">Endomembrane system</location>
        <topology evidence="2">Peripheral membrane protein</topology>
    </subcellularLocation>
    <subcellularLocation>
        <location evidence="6">Synapse</location>
    </subcellularLocation>
</comment>
<dbReference type="Proteomes" id="UP000827092">
    <property type="component" value="Unassembled WGS sequence"/>
</dbReference>
<dbReference type="GO" id="GO:0030659">
    <property type="term" value="C:cytoplasmic vesicle membrane"/>
    <property type="evidence" value="ECO:0007669"/>
    <property type="project" value="UniProtKB-SubCell"/>
</dbReference>
<dbReference type="Gene3D" id="1.10.8.270">
    <property type="entry name" value="putative rabgap domain of human tbc1 domain family member 14 like domains"/>
    <property type="match status" value="1"/>
</dbReference>
<evidence type="ECO:0000256" key="3">
    <source>
        <dbReference type="ARBA" id="ARBA00023018"/>
    </source>
</evidence>
<dbReference type="Pfam" id="PF07534">
    <property type="entry name" value="TLD"/>
    <property type="match status" value="1"/>
</dbReference>
<evidence type="ECO:0000256" key="6">
    <source>
        <dbReference type="ARBA" id="ARBA00034103"/>
    </source>
</evidence>
<dbReference type="InterPro" id="IPR000195">
    <property type="entry name" value="Rab-GAP-TBC_dom"/>
</dbReference>
<evidence type="ECO:0000256" key="4">
    <source>
        <dbReference type="ARBA" id="ARBA00023136"/>
    </source>
</evidence>
<feature type="domain" description="Rab-GAP TBC" evidence="7">
    <location>
        <begin position="55"/>
        <end position="241"/>
    </location>
</feature>
<proteinExistence type="predicted"/>
<keyword evidence="4" id="KW-0472">Membrane</keyword>
<feature type="domain" description="TLDc" evidence="8">
    <location>
        <begin position="374"/>
        <end position="551"/>
    </location>
</feature>
<dbReference type="SMART" id="SM00584">
    <property type="entry name" value="TLDc"/>
    <property type="match status" value="1"/>
</dbReference>
<dbReference type="PANTHER" id="PTHR23354:SF122">
    <property type="entry name" value="GTPASE-ACTIVATING PROTEIN SKYWALKER"/>
    <property type="match status" value="1"/>
</dbReference>
<reference evidence="9 10" key="1">
    <citation type="journal article" date="2022" name="Nat. Ecol. Evol.">
        <title>A masculinizing supergene underlies an exaggerated male reproductive morph in a spider.</title>
        <authorList>
            <person name="Hendrickx F."/>
            <person name="De Corte Z."/>
            <person name="Sonet G."/>
            <person name="Van Belleghem S.M."/>
            <person name="Kostlbacher S."/>
            <person name="Vangestel C."/>
        </authorList>
    </citation>
    <scope>NUCLEOTIDE SEQUENCE [LARGE SCALE GENOMIC DNA]</scope>
    <source>
        <strain evidence="9">W744_W776</strain>
    </source>
</reference>
<keyword evidence="5" id="KW-0968">Cytoplasmic vesicle</keyword>
<dbReference type="EMBL" id="JAFNEN010000253">
    <property type="protein sequence ID" value="KAG8187973.1"/>
    <property type="molecule type" value="Genomic_DNA"/>
</dbReference>
<protein>
    <recommendedName>
        <fullName evidence="11">TBC1 domain family member 24</fullName>
    </recommendedName>
</protein>
<evidence type="ECO:0000256" key="5">
    <source>
        <dbReference type="ARBA" id="ARBA00023329"/>
    </source>
</evidence>
<dbReference type="Gene3D" id="1.10.472.80">
    <property type="entry name" value="Ypt/Rab-GAP domain of gyp1p, domain 3"/>
    <property type="match status" value="1"/>
</dbReference>
<evidence type="ECO:0000313" key="10">
    <source>
        <dbReference type="Proteomes" id="UP000827092"/>
    </source>
</evidence>
<dbReference type="InterPro" id="IPR006571">
    <property type="entry name" value="TLDc_dom"/>
</dbReference>
<dbReference type="SUPFAM" id="SSF47923">
    <property type="entry name" value="Ypt/Rab-GAP domain of gyp1p"/>
    <property type="match status" value="1"/>
</dbReference>
<accession>A0AAV6UWB8</accession>
<name>A0AAV6UWB8_9ARAC</name>
<evidence type="ECO:0000256" key="2">
    <source>
        <dbReference type="ARBA" id="ARBA00004184"/>
    </source>
</evidence>
<dbReference type="Pfam" id="PF00566">
    <property type="entry name" value="RabGAP-TBC"/>
    <property type="match status" value="1"/>
</dbReference>
<dbReference type="AlphaFoldDB" id="A0AAV6UWB8"/>
<gene>
    <name evidence="9" type="ORF">JTE90_025741</name>
</gene>
<evidence type="ECO:0000313" key="9">
    <source>
        <dbReference type="EMBL" id="KAG8187973.1"/>
    </source>
</evidence>
<dbReference type="PANTHER" id="PTHR23354">
    <property type="entry name" value="NUCLEOLAR PROTEIN 7/ESTROGEN RECEPTOR COACTIVATOR-RELATED"/>
    <property type="match status" value="1"/>
</dbReference>
<organism evidence="9 10">
    <name type="scientific">Oedothorax gibbosus</name>
    <dbReference type="NCBI Taxonomy" id="931172"/>
    <lineage>
        <taxon>Eukaryota</taxon>
        <taxon>Metazoa</taxon>
        <taxon>Ecdysozoa</taxon>
        <taxon>Arthropoda</taxon>
        <taxon>Chelicerata</taxon>
        <taxon>Arachnida</taxon>
        <taxon>Araneae</taxon>
        <taxon>Araneomorphae</taxon>
        <taxon>Entelegynae</taxon>
        <taxon>Araneoidea</taxon>
        <taxon>Linyphiidae</taxon>
        <taxon>Erigoninae</taxon>
        <taxon>Oedothorax</taxon>
    </lineage>
</organism>
<evidence type="ECO:0000259" key="8">
    <source>
        <dbReference type="PROSITE" id="PS51886"/>
    </source>
</evidence>